<dbReference type="eggNOG" id="KOG0730">
    <property type="taxonomic scope" value="Eukaryota"/>
</dbReference>
<dbReference type="CDD" id="cd19481">
    <property type="entry name" value="RecA-like_protease"/>
    <property type="match status" value="1"/>
</dbReference>
<gene>
    <name evidence="3" type="ORF">SETTUDRAFT_99152</name>
</gene>
<dbReference type="FunFam" id="3.40.50.300:FF:002838">
    <property type="entry name" value="Uncharacterized ATPase YjoB"/>
    <property type="match status" value="1"/>
</dbReference>
<dbReference type="GO" id="GO:0005524">
    <property type="term" value="F:ATP binding"/>
    <property type="evidence" value="ECO:0007669"/>
    <property type="project" value="InterPro"/>
</dbReference>
<dbReference type="InterPro" id="IPR050168">
    <property type="entry name" value="AAA_ATPase_domain"/>
</dbReference>
<dbReference type="Gene3D" id="3.40.50.300">
    <property type="entry name" value="P-loop containing nucleotide triphosphate hydrolases"/>
    <property type="match status" value="1"/>
</dbReference>
<dbReference type="GO" id="GO:1990275">
    <property type="term" value="F:preribosome binding"/>
    <property type="evidence" value="ECO:0007669"/>
    <property type="project" value="TreeGrafter"/>
</dbReference>
<dbReference type="InterPro" id="IPR003959">
    <property type="entry name" value="ATPase_AAA_core"/>
</dbReference>
<feature type="domain" description="ATPase AAA-type core" evidence="2">
    <location>
        <begin position="224"/>
        <end position="350"/>
    </location>
</feature>
<dbReference type="AlphaFoldDB" id="R0I8J3"/>
<evidence type="ECO:0000256" key="1">
    <source>
        <dbReference type="SAM" id="MobiDB-lite"/>
    </source>
</evidence>
<dbReference type="PANTHER" id="PTHR23077">
    <property type="entry name" value="AAA-FAMILY ATPASE"/>
    <property type="match status" value="1"/>
</dbReference>
<dbReference type="GO" id="GO:0016887">
    <property type="term" value="F:ATP hydrolysis activity"/>
    <property type="evidence" value="ECO:0007669"/>
    <property type="project" value="InterPro"/>
</dbReference>
<name>R0I8J3_EXST2</name>
<evidence type="ECO:0000313" key="3">
    <source>
        <dbReference type="EMBL" id="EOA81711.1"/>
    </source>
</evidence>
<dbReference type="InterPro" id="IPR027417">
    <property type="entry name" value="P-loop_NTPase"/>
</dbReference>
<dbReference type="EMBL" id="KB908866">
    <property type="protein sequence ID" value="EOA81711.1"/>
    <property type="molecule type" value="Genomic_DNA"/>
</dbReference>
<dbReference type="GO" id="GO:0003723">
    <property type="term" value="F:RNA binding"/>
    <property type="evidence" value="ECO:0007669"/>
    <property type="project" value="TreeGrafter"/>
</dbReference>
<dbReference type="GO" id="GO:0005634">
    <property type="term" value="C:nucleus"/>
    <property type="evidence" value="ECO:0007669"/>
    <property type="project" value="TreeGrafter"/>
</dbReference>
<dbReference type="HOGENOM" id="CLU_025506_1_0_1"/>
<dbReference type="SUPFAM" id="SSF52540">
    <property type="entry name" value="P-loop containing nucleoside triphosphate hydrolases"/>
    <property type="match status" value="1"/>
</dbReference>
<dbReference type="STRING" id="671987.R0I8J3"/>
<sequence>MAGNADMASISYFDHSSGKRVNTDAVLIEAIRTQYPNLDLIVAPQGRLNLLAYASAGFATATPLEDVVKDPVYGPGVKQRFYVPSARRLDPRPGTMVERVIFGKYMYKWKDQEAIVYLAEGRDGSGAYPAPTLYYILSNAEHKVDELIKEATTWGSELHDEVWVFDGGYWEKSAELYNSVQKASWDNVILDEDMKKALIDDVENFFDGRKTYEDLKVPWKRGVIYYGPPGNGKTISIKAMMHSLYQRGTNGDSRLSVPTLYVRSLSSFAGPEYSLKAIFGKAREAAPCYLVFEDLDSIVNDHVRSYFLNEVDGLKSNDGILMVGSTNHLDRLDPGISKRPSRFDRKYYFSDPDYEQRVQYAKFWQNKLKDNKSLEFPDELCDKIAEITAKFSFAYMQEAFVAALLAIAARGGKSTAEAEREAARWAGPQDPMKLATGTLHANFGRRDNLGGSDVEPASEFDKLELWVEIKKQVEILKEEMDEKKHKSDWELTSRPKDMDATRSNSTKFRDELDAILHGGQDRRPRHPFPEFERLSKS</sequence>
<evidence type="ECO:0000313" key="4">
    <source>
        <dbReference type="Proteomes" id="UP000016935"/>
    </source>
</evidence>
<dbReference type="PANTHER" id="PTHR23077:SF132">
    <property type="entry name" value="ATP-DEPENDENT ZN PROTEASE"/>
    <property type="match status" value="1"/>
</dbReference>
<proteinExistence type="predicted"/>
<reference evidence="3 4" key="1">
    <citation type="journal article" date="2012" name="PLoS Pathog.">
        <title>Diverse lifestyles and strategies of plant pathogenesis encoded in the genomes of eighteen Dothideomycetes fungi.</title>
        <authorList>
            <person name="Ohm R.A."/>
            <person name="Feau N."/>
            <person name="Henrissat B."/>
            <person name="Schoch C.L."/>
            <person name="Horwitz B.A."/>
            <person name="Barry K.W."/>
            <person name="Condon B.J."/>
            <person name="Copeland A.C."/>
            <person name="Dhillon B."/>
            <person name="Glaser F."/>
            <person name="Hesse C.N."/>
            <person name="Kosti I."/>
            <person name="LaButti K."/>
            <person name="Lindquist E.A."/>
            <person name="Lucas S."/>
            <person name="Salamov A.A."/>
            <person name="Bradshaw R.E."/>
            <person name="Ciuffetti L."/>
            <person name="Hamelin R.C."/>
            <person name="Kema G.H.J."/>
            <person name="Lawrence C."/>
            <person name="Scott J.A."/>
            <person name="Spatafora J.W."/>
            <person name="Turgeon B.G."/>
            <person name="de Wit P.J.G.M."/>
            <person name="Zhong S."/>
            <person name="Goodwin S.B."/>
            <person name="Grigoriev I.V."/>
        </authorList>
    </citation>
    <scope>NUCLEOTIDE SEQUENCE [LARGE SCALE GENOMIC DNA]</scope>
    <source>
        <strain evidence="4">28A</strain>
    </source>
</reference>
<feature type="compositionally biased region" description="Basic and acidic residues" evidence="1">
    <location>
        <begin position="482"/>
        <end position="500"/>
    </location>
</feature>
<dbReference type="Pfam" id="PF00004">
    <property type="entry name" value="AAA"/>
    <property type="match status" value="1"/>
</dbReference>
<feature type="region of interest" description="Disordered" evidence="1">
    <location>
        <begin position="482"/>
        <end position="537"/>
    </location>
</feature>
<evidence type="ECO:0000259" key="2">
    <source>
        <dbReference type="Pfam" id="PF00004"/>
    </source>
</evidence>
<organism evidence="3 4">
    <name type="scientific">Exserohilum turcicum (strain 28A)</name>
    <name type="common">Northern leaf blight fungus</name>
    <name type="synonym">Setosphaeria turcica</name>
    <dbReference type="NCBI Taxonomy" id="671987"/>
    <lineage>
        <taxon>Eukaryota</taxon>
        <taxon>Fungi</taxon>
        <taxon>Dikarya</taxon>
        <taxon>Ascomycota</taxon>
        <taxon>Pezizomycotina</taxon>
        <taxon>Dothideomycetes</taxon>
        <taxon>Pleosporomycetidae</taxon>
        <taxon>Pleosporales</taxon>
        <taxon>Pleosporineae</taxon>
        <taxon>Pleosporaceae</taxon>
        <taxon>Exserohilum</taxon>
    </lineage>
</organism>
<dbReference type="GO" id="GO:0042254">
    <property type="term" value="P:ribosome biogenesis"/>
    <property type="evidence" value="ECO:0007669"/>
    <property type="project" value="TreeGrafter"/>
</dbReference>
<keyword evidence="4" id="KW-1185">Reference proteome</keyword>
<accession>R0I8J3</accession>
<reference evidence="3 4" key="2">
    <citation type="journal article" date="2013" name="PLoS Genet.">
        <title>Comparative genome structure, secondary metabolite, and effector coding capacity across Cochliobolus pathogens.</title>
        <authorList>
            <person name="Condon B.J."/>
            <person name="Leng Y."/>
            <person name="Wu D."/>
            <person name="Bushley K.E."/>
            <person name="Ohm R.A."/>
            <person name="Otillar R."/>
            <person name="Martin J."/>
            <person name="Schackwitz W."/>
            <person name="Grimwood J."/>
            <person name="MohdZainudin N."/>
            <person name="Xue C."/>
            <person name="Wang R."/>
            <person name="Manning V.A."/>
            <person name="Dhillon B."/>
            <person name="Tu Z.J."/>
            <person name="Steffenson B.J."/>
            <person name="Salamov A."/>
            <person name="Sun H."/>
            <person name="Lowry S."/>
            <person name="LaButti K."/>
            <person name="Han J."/>
            <person name="Copeland A."/>
            <person name="Lindquist E."/>
            <person name="Barry K."/>
            <person name="Schmutz J."/>
            <person name="Baker S.E."/>
            <person name="Ciuffetti L.M."/>
            <person name="Grigoriev I.V."/>
            <person name="Zhong S."/>
            <person name="Turgeon B.G."/>
        </authorList>
    </citation>
    <scope>NUCLEOTIDE SEQUENCE [LARGE SCALE GENOMIC DNA]</scope>
    <source>
        <strain evidence="4">28A</strain>
    </source>
</reference>
<dbReference type="OrthoDB" id="2115716at2759"/>
<dbReference type="Proteomes" id="UP000016935">
    <property type="component" value="Unassembled WGS sequence"/>
</dbReference>
<protein>
    <recommendedName>
        <fullName evidence="2">ATPase AAA-type core domain-containing protein</fullName>
    </recommendedName>
</protein>
<dbReference type="GeneID" id="19406414"/>
<dbReference type="RefSeq" id="XP_008031098.1">
    <property type="nucleotide sequence ID" value="XM_008032907.1"/>
</dbReference>
<feature type="compositionally biased region" description="Basic and acidic residues" evidence="1">
    <location>
        <begin position="507"/>
        <end position="537"/>
    </location>
</feature>